<dbReference type="AlphaFoldDB" id="A0A2K4ZGW6"/>
<evidence type="ECO:0000313" key="3">
    <source>
        <dbReference type="Proteomes" id="UP000236311"/>
    </source>
</evidence>
<keyword evidence="3" id="KW-1185">Reference proteome</keyword>
<dbReference type="EMBL" id="OFSM01000011">
    <property type="protein sequence ID" value="SOY29708.1"/>
    <property type="molecule type" value="Genomic_DNA"/>
</dbReference>
<dbReference type="Proteomes" id="UP000236311">
    <property type="component" value="Unassembled WGS sequence"/>
</dbReference>
<sequence>MDKSRNKGQDTRNIPDGPADGISLDVQSTHTRFRGKGDQRRMAKQMVVPGNIKASVELGVVSISDRVHDIMLTVRIEDMSAVMAGAYEMARRAEAEGSADGEKEDQVHKGLREDSPGGEETPGGACENTGGRQEDGSGQCQESI</sequence>
<evidence type="ECO:0000313" key="2">
    <source>
        <dbReference type="EMBL" id="SOY29708.1"/>
    </source>
</evidence>
<feature type="compositionally biased region" description="Basic and acidic residues" evidence="1">
    <location>
        <begin position="91"/>
        <end position="115"/>
    </location>
</feature>
<organism evidence="2 3">
    <name type="scientific">Acetatifactor muris</name>
    <dbReference type="NCBI Taxonomy" id="879566"/>
    <lineage>
        <taxon>Bacteria</taxon>
        <taxon>Bacillati</taxon>
        <taxon>Bacillota</taxon>
        <taxon>Clostridia</taxon>
        <taxon>Lachnospirales</taxon>
        <taxon>Lachnospiraceae</taxon>
        <taxon>Acetatifactor</taxon>
    </lineage>
</organism>
<gene>
    <name evidence="2" type="ORF">AMURIS_02429</name>
</gene>
<proteinExistence type="predicted"/>
<reference evidence="2 3" key="1">
    <citation type="submission" date="2018-01" db="EMBL/GenBank/DDBJ databases">
        <authorList>
            <person name="Gaut B.S."/>
            <person name="Morton B.R."/>
            <person name="Clegg M.T."/>
            <person name="Duvall M.R."/>
        </authorList>
    </citation>
    <scope>NUCLEOTIDE SEQUENCE [LARGE SCALE GENOMIC DNA]</scope>
    <source>
        <strain evidence="2">GP69</strain>
    </source>
</reference>
<feature type="region of interest" description="Disordered" evidence="1">
    <location>
        <begin position="91"/>
        <end position="144"/>
    </location>
</feature>
<evidence type="ECO:0000256" key="1">
    <source>
        <dbReference type="SAM" id="MobiDB-lite"/>
    </source>
</evidence>
<accession>A0A2K4ZGW6</accession>
<name>A0A2K4ZGW6_9FIRM</name>
<feature type="region of interest" description="Disordered" evidence="1">
    <location>
        <begin position="1"/>
        <end position="42"/>
    </location>
</feature>
<protein>
    <submittedName>
        <fullName evidence="2">Uncharacterized protein</fullName>
    </submittedName>
</protein>
<feature type="compositionally biased region" description="Basic and acidic residues" evidence="1">
    <location>
        <begin position="1"/>
        <end position="10"/>
    </location>
</feature>